<dbReference type="InterPro" id="IPR008949">
    <property type="entry name" value="Isoprenoid_synthase_dom_sf"/>
</dbReference>
<evidence type="ECO:0000313" key="6">
    <source>
        <dbReference type="EMBL" id="URE21646.1"/>
    </source>
</evidence>
<dbReference type="PANTHER" id="PTHR31225">
    <property type="entry name" value="OS04G0344100 PROTEIN-RELATED"/>
    <property type="match status" value="1"/>
</dbReference>
<dbReference type="SFLD" id="SFLDG01019">
    <property type="entry name" value="Terpene_Cyclase_Like_1_C_Termi"/>
    <property type="match status" value="1"/>
</dbReference>
<dbReference type="InterPro" id="IPR036965">
    <property type="entry name" value="Terpene_synth_N_sf"/>
</dbReference>
<dbReference type="SFLD" id="SFLDS00005">
    <property type="entry name" value="Isoprenoid_Synthase_Type_I"/>
    <property type="match status" value="1"/>
</dbReference>
<dbReference type="AlphaFoldDB" id="A0A9E7GUM5"/>
<feature type="domain" description="Terpene synthase N-terminal" evidence="4">
    <location>
        <begin position="69"/>
        <end position="239"/>
    </location>
</feature>
<dbReference type="GO" id="GO:0016102">
    <property type="term" value="P:diterpenoid biosynthetic process"/>
    <property type="evidence" value="ECO:0007669"/>
    <property type="project" value="InterPro"/>
</dbReference>
<organism evidence="6 7">
    <name type="scientific">Musa troglodytarum</name>
    <name type="common">fe'i banana</name>
    <dbReference type="NCBI Taxonomy" id="320322"/>
    <lineage>
        <taxon>Eukaryota</taxon>
        <taxon>Viridiplantae</taxon>
        <taxon>Streptophyta</taxon>
        <taxon>Embryophyta</taxon>
        <taxon>Tracheophyta</taxon>
        <taxon>Spermatophyta</taxon>
        <taxon>Magnoliopsida</taxon>
        <taxon>Liliopsida</taxon>
        <taxon>Zingiberales</taxon>
        <taxon>Musaceae</taxon>
        <taxon>Musa</taxon>
    </lineage>
</organism>
<dbReference type="PANTHER" id="PTHR31225:SF93">
    <property type="entry name" value="ALPHA-HUMULENE_(-)-(E)-BETA-CARYOPHYLLENE SYNTHASE"/>
    <property type="match status" value="1"/>
</dbReference>
<dbReference type="InterPro" id="IPR008930">
    <property type="entry name" value="Terpenoid_cyclase/PrenylTrfase"/>
</dbReference>
<dbReference type="CDD" id="cd00684">
    <property type="entry name" value="Terpene_cyclase_plant_C1"/>
    <property type="match status" value="1"/>
</dbReference>
<sequence>PILIFFLIKRVTYETKPDSRLYKLLHKAAGSRHPLITCIQIRMENMISQPHVPGDEVVIRKSASYHPTVWGDYFILQAQSSSSTQKCDARMQERAAELMEQVRSMFKDTTDILQTMDLVDSIQLLGLSYHFEKEISEALNRVHDADFNDHGLYDTALRFRLLRQQGYHVTPVVFNKFKDEGGSFMSTLRSDVKGLLSLYNAAYLGTHGDIILDEAISFTRNNLVSALADLKPPLTTQVSLDLETPLCRRIRRLLARDYISIYQEDATRDDAILELAKLDFNLLQSLHREELKNITKWWNELAPSKNLSFARDRLVECYFWSLGVYFEPYYSHSRVTTTKLIALVSILDDIFDVYSTLEESQRLTEAIQRWDAKVVHQLPEYMKDYYLKLMHTFEEFEDLLASNEKYCITYIKEAMKDLSEAYFEESKWRDQHYIPTLEEHLHVSLISSTYPMLECASLVGMGEIATKEAFQWITSFPKIVQASAIIGRFMNDITSYQLEQTREHVASTVQCYMKEYGTDVHVARTKLQGLVDDAWKEINEECLNSTAFSIAVLERIINYSRMAENTYKYIDGYTDSSTKTKEYISLLLVHPIPL</sequence>
<proteinExistence type="predicted"/>
<feature type="non-terminal residue" evidence="6">
    <location>
        <position position="1"/>
    </location>
</feature>
<dbReference type="Pfam" id="PF01397">
    <property type="entry name" value="Terpene_synth"/>
    <property type="match status" value="1"/>
</dbReference>
<feature type="domain" description="Terpene synthase metal-binding" evidence="5">
    <location>
        <begin position="300"/>
        <end position="537"/>
    </location>
</feature>
<dbReference type="InterPro" id="IPR034741">
    <property type="entry name" value="Terpene_cyclase-like_1_C"/>
</dbReference>
<reference evidence="6" key="1">
    <citation type="submission" date="2022-05" db="EMBL/GenBank/DDBJ databases">
        <title>The Musa troglodytarum L. genome provides insights into the mechanism of non-climacteric behaviour and enrichment of carotenoids.</title>
        <authorList>
            <person name="Wang J."/>
        </authorList>
    </citation>
    <scope>NUCLEOTIDE SEQUENCE</scope>
    <source>
        <tissue evidence="6">Leaf</tissue>
    </source>
</reference>
<evidence type="ECO:0000256" key="2">
    <source>
        <dbReference type="ARBA" id="ARBA00022842"/>
    </source>
</evidence>
<name>A0A9E7GUM5_9LILI</name>
<dbReference type="OrthoDB" id="1877784at2759"/>
<dbReference type="GO" id="GO:0000287">
    <property type="term" value="F:magnesium ion binding"/>
    <property type="evidence" value="ECO:0007669"/>
    <property type="project" value="InterPro"/>
</dbReference>
<evidence type="ECO:0000256" key="3">
    <source>
        <dbReference type="ARBA" id="ARBA00023239"/>
    </source>
</evidence>
<dbReference type="FunFam" id="1.50.10.130:FF:000001">
    <property type="entry name" value="Isoprene synthase, chloroplastic"/>
    <property type="match status" value="1"/>
</dbReference>
<dbReference type="InterPro" id="IPR005630">
    <property type="entry name" value="Terpene_synthase_metal-bd"/>
</dbReference>
<evidence type="ECO:0000256" key="1">
    <source>
        <dbReference type="ARBA" id="ARBA00022723"/>
    </source>
</evidence>
<dbReference type="InterPro" id="IPR050148">
    <property type="entry name" value="Terpene_synthase-like"/>
</dbReference>
<dbReference type="GO" id="GO:0010333">
    <property type="term" value="F:terpene synthase activity"/>
    <property type="evidence" value="ECO:0007669"/>
    <property type="project" value="InterPro"/>
</dbReference>
<dbReference type="GO" id="GO:0009507">
    <property type="term" value="C:chloroplast"/>
    <property type="evidence" value="ECO:0007669"/>
    <property type="project" value="UniProtKB-ARBA"/>
</dbReference>
<dbReference type="EMBL" id="CP097509">
    <property type="protein sequence ID" value="URE21646.1"/>
    <property type="molecule type" value="Genomic_DNA"/>
</dbReference>
<dbReference type="Pfam" id="PF03936">
    <property type="entry name" value="Terpene_synth_C"/>
    <property type="match status" value="1"/>
</dbReference>
<keyword evidence="2" id="KW-0460">Magnesium</keyword>
<evidence type="ECO:0000259" key="4">
    <source>
        <dbReference type="Pfam" id="PF01397"/>
    </source>
</evidence>
<gene>
    <name evidence="6" type="ORF">MUK42_18070</name>
</gene>
<dbReference type="SUPFAM" id="SSF48576">
    <property type="entry name" value="Terpenoid synthases"/>
    <property type="match status" value="1"/>
</dbReference>
<keyword evidence="7" id="KW-1185">Reference proteome</keyword>
<dbReference type="InterPro" id="IPR001906">
    <property type="entry name" value="Terpene_synth_N"/>
</dbReference>
<evidence type="ECO:0000313" key="7">
    <source>
        <dbReference type="Proteomes" id="UP001055439"/>
    </source>
</evidence>
<dbReference type="FunFam" id="1.10.600.10:FF:000007">
    <property type="entry name" value="Isoprene synthase, chloroplastic"/>
    <property type="match status" value="1"/>
</dbReference>
<keyword evidence="1" id="KW-0479">Metal-binding</keyword>
<evidence type="ECO:0000259" key="5">
    <source>
        <dbReference type="Pfam" id="PF03936"/>
    </source>
</evidence>
<dbReference type="Proteomes" id="UP001055439">
    <property type="component" value="Chromosome 7"/>
</dbReference>
<accession>A0A9E7GUM5</accession>
<dbReference type="SUPFAM" id="SSF48239">
    <property type="entry name" value="Terpenoid cyclases/Protein prenyltransferases"/>
    <property type="match status" value="1"/>
</dbReference>
<keyword evidence="3" id="KW-0456">Lyase</keyword>
<dbReference type="InterPro" id="IPR044814">
    <property type="entry name" value="Terpene_cyclase_plant_C1"/>
</dbReference>
<dbReference type="Gene3D" id="1.10.600.10">
    <property type="entry name" value="Farnesyl Diphosphate Synthase"/>
    <property type="match status" value="1"/>
</dbReference>
<protein>
    <submittedName>
        <fullName evidence="6">Uncharacterized protein</fullName>
    </submittedName>
</protein>
<dbReference type="Gene3D" id="1.50.10.130">
    <property type="entry name" value="Terpene synthase, N-terminal domain"/>
    <property type="match status" value="1"/>
</dbReference>